<gene>
    <name evidence="1" type="ORF">BDFB_010306</name>
</gene>
<sequence>MVVACRTQQLLKTGKNVNISKKFSFSTGNVSLGFRNYVDRNTVPLSEKSRVRLCDCKKFHSSRESRTTLAKLTPQELFNCDGTESRRLRPNNDPVVDVDNSLLNRPDVKRTILDYILQNRGTSVDQIHEKIGAADGNLELAVSEINSELKSDILKIDGELIKVNSENLKSILKDAAGAVIRDKLAENPILASVIEKGVNEQVASESERLNQVIENSAVPLDVAKEFLEKHKQNRNKRSLQPRDFDLGSIINDIVLNVLQNQLSSIISNLLETVKNLLLQFYTSTPPTNDLQKIIAFAVNTVIDRVVEVITLLQNAIKGPTTTDTTDNPAVSRRKRAAEDETAVETAEEAGGLLDGIIGPVLNLLASVLSPVNSLLKGLVSTILNLLRPVLGSLIVTPISNVINSIIDLLIPTNTI</sequence>
<accession>A0A482VDA1</accession>
<dbReference type="AlphaFoldDB" id="A0A482VDA1"/>
<dbReference type="Proteomes" id="UP000292052">
    <property type="component" value="Unassembled WGS sequence"/>
</dbReference>
<organism evidence="1 2">
    <name type="scientific">Asbolus verrucosus</name>
    <name type="common">Desert ironclad beetle</name>
    <dbReference type="NCBI Taxonomy" id="1661398"/>
    <lineage>
        <taxon>Eukaryota</taxon>
        <taxon>Metazoa</taxon>
        <taxon>Ecdysozoa</taxon>
        <taxon>Arthropoda</taxon>
        <taxon>Hexapoda</taxon>
        <taxon>Insecta</taxon>
        <taxon>Pterygota</taxon>
        <taxon>Neoptera</taxon>
        <taxon>Endopterygota</taxon>
        <taxon>Coleoptera</taxon>
        <taxon>Polyphaga</taxon>
        <taxon>Cucujiformia</taxon>
        <taxon>Tenebrionidae</taxon>
        <taxon>Pimeliinae</taxon>
        <taxon>Asbolus</taxon>
    </lineage>
</organism>
<name>A0A482VDA1_ASBVE</name>
<keyword evidence="2" id="KW-1185">Reference proteome</keyword>
<dbReference type="EMBL" id="QDEB01111591">
    <property type="protein sequence ID" value="RZB45744.1"/>
    <property type="molecule type" value="Genomic_DNA"/>
</dbReference>
<evidence type="ECO:0000313" key="2">
    <source>
        <dbReference type="Proteomes" id="UP000292052"/>
    </source>
</evidence>
<reference evidence="1 2" key="1">
    <citation type="submission" date="2017-03" db="EMBL/GenBank/DDBJ databases">
        <title>Genome of the blue death feigning beetle - Asbolus verrucosus.</title>
        <authorList>
            <person name="Rider S.D."/>
        </authorList>
    </citation>
    <scope>NUCLEOTIDE SEQUENCE [LARGE SCALE GENOMIC DNA]</scope>
    <source>
        <strain evidence="1">Butters</strain>
        <tissue evidence="1">Head and leg muscle</tissue>
    </source>
</reference>
<dbReference type="OrthoDB" id="6757994at2759"/>
<protein>
    <submittedName>
        <fullName evidence="1">Uncharacterized protein</fullName>
    </submittedName>
</protein>
<evidence type="ECO:0000313" key="1">
    <source>
        <dbReference type="EMBL" id="RZB45744.1"/>
    </source>
</evidence>
<comment type="caution">
    <text evidence="1">The sequence shown here is derived from an EMBL/GenBank/DDBJ whole genome shotgun (WGS) entry which is preliminary data.</text>
</comment>
<proteinExistence type="predicted"/>